<sequence length="345" mass="39024">METSEERLQKRLWTDKTILVPPESYKFAADSCMSSRVVDLIVCLNSKATEDPIIRQNLEAKVKDFPGACLEVLLVIFCRGEMKMLGQYAFSNDAPSHREWFLIFIRLDVRKGRNSTRSTVSVLLPHHQRGDFDVTIDRGSGTPYLREKQLHEGLSAKVYAVTVAAKHYQREKAEISESEKAFSERLLKHDNIATAIGSVVHGSGCLDMRTTNLDGHGAIERSSITLGKRNLALSGENHDCFFEQRGKWRKKKVNEAVTGTIEDSIEYCKITGDSVTERCLKFIRDEMLRPEPGDRGSADDLHIKLAASYNEQHTVKSISIEHDRELAEVRALQSEMVYSHSQEKP</sequence>
<name>A0A6A7ANB0_9PLEO</name>
<gene>
    <name evidence="1" type="ORF">T440DRAFT_547209</name>
</gene>
<dbReference type="AlphaFoldDB" id="A0A6A7ANB0"/>
<reference evidence="1" key="1">
    <citation type="submission" date="2020-01" db="EMBL/GenBank/DDBJ databases">
        <authorList>
            <consortium name="DOE Joint Genome Institute"/>
            <person name="Haridas S."/>
            <person name="Albert R."/>
            <person name="Binder M."/>
            <person name="Bloem J."/>
            <person name="Labutti K."/>
            <person name="Salamov A."/>
            <person name="Andreopoulos B."/>
            <person name="Baker S.E."/>
            <person name="Barry K."/>
            <person name="Bills G."/>
            <person name="Bluhm B.H."/>
            <person name="Cannon C."/>
            <person name="Castanera R."/>
            <person name="Culley D.E."/>
            <person name="Daum C."/>
            <person name="Ezra D."/>
            <person name="Gonzalez J.B."/>
            <person name="Henrissat B."/>
            <person name="Kuo A."/>
            <person name="Liang C."/>
            <person name="Lipzen A."/>
            <person name="Lutzoni F."/>
            <person name="Magnuson J."/>
            <person name="Mondo S."/>
            <person name="Nolan M."/>
            <person name="Ohm R."/>
            <person name="Pangilinan J."/>
            <person name="Park H.-J."/>
            <person name="Ramirez L."/>
            <person name="Alfaro M."/>
            <person name="Sun H."/>
            <person name="Tritt A."/>
            <person name="Yoshinaga Y."/>
            <person name="Zwiers L.-H."/>
            <person name="Turgeon B.G."/>
            <person name="Goodwin S.B."/>
            <person name="Spatafora J.W."/>
            <person name="Crous P.W."/>
            <person name="Grigoriev I.V."/>
        </authorList>
    </citation>
    <scope>NUCLEOTIDE SEQUENCE</scope>
    <source>
        <strain evidence="1">IPT5</strain>
    </source>
</reference>
<organism evidence="1 2">
    <name type="scientific">Plenodomus tracheiphilus IPT5</name>
    <dbReference type="NCBI Taxonomy" id="1408161"/>
    <lineage>
        <taxon>Eukaryota</taxon>
        <taxon>Fungi</taxon>
        <taxon>Dikarya</taxon>
        <taxon>Ascomycota</taxon>
        <taxon>Pezizomycotina</taxon>
        <taxon>Dothideomycetes</taxon>
        <taxon>Pleosporomycetidae</taxon>
        <taxon>Pleosporales</taxon>
        <taxon>Pleosporineae</taxon>
        <taxon>Leptosphaeriaceae</taxon>
        <taxon>Plenodomus</taxon>
    </lineage>
</organism>
<evidence type="ECO:0000313" key="1">
    <source>
        <dbReference type="EMBL" id="KAF2844701.1"/>
    </source>
</evidence>
<keyword evidence="2" id="KW-1185">Reference proteome</keyword>
<protein>
    <submittedName>
        <fullName evidence="1">Uncharacterized protein</fullName>
    </submittedName>
</protein>
<accession>A0A6A7ANB0</accession>
<evidence type="ECO:0000313" key="2">
    <source>
        <dbReference type="Proteomes" id="UP000799423"/>
    </source>
</evidence>
<proteinExistence type="predicted"/>
<dbReference type="Proteomes" id="UP000799423">
    <property type="component" value="Unassembled WGS sequence"/>
</dbReference>
<dbReference type="EMBL" id="MU006366">
    <property type="protein sequence ID" value="KAF2844701.1"/>
    <property type="molecule type" value="Genomic_DNA"/>
</dbReference>